<dbReference type="RefSeq" id="XP_806308.1">
    <property type="nucleotide sequence ID" value="XM_801215.1"/>
</dbReference>
<evidence type="ECO:0000313" key="3">
    <source>
        <dbReference type="Proteomes" id="UP000002296"/>
    </source>
</evidence>
<gene>
    <name evidence="2" type="ORF">Tc00.1047053508469.30</name>
</gene>
<dbReference type="GeneID" id="3536279"/>
<accession>Q4CW04</accession>
<keyword evidence="3" id="KW-1185">Reference proteome</keyword>
<evidence type="ECO:0000313" key="2">
    <source>
        <dbReference type="EMBL" id="EAN84457.1"/>
    </source>
</evidence>
<dbReference type="KEGG" id="tcr:508469.30"/>
<dbReference type="InParanoid" id="Q4CW04"/>
<dbReference type="PaxDb" id="353153-Q4CW04"/>
<proteinExistence type="predicted"/>
<dbReference type="AlphaFoldDB" id="Q4CW04"/>
<feature type="transmembrane region" description="Helical" evidence="1">
    <location>
        <begin position="12"/>
        <end position="30"/>
    </location>
</feature>
<keyword evidence="1" id="KW-0812">Transmembrane</keyword>
<dbReference type="EMBL" id="AAHK01001685">
    <property type="protein sequence ID" value="EAN84457.1"/>
    <property type="molecule type" value="Genomic_DNA"/>
</dbReference>
<keyword evidence="1" id="KW-1133">Transmembrane helix</keyword>
<reference evidence="2 3" key="1">
    <citation type="journal article" date="2005" name="Science">
        <title>The genome sequence of Trypanosoma cruzi, etiologic agent of Chagas disease.</title>
        <authorList>
            <person name="El-Sayed N.M."/>
            <person name="Myler P.J."/>
            <person name="Bartholomeu D.C."/>
            <person name="Nilsson D."/>
            <person name="Aggarwal G."/>
            <person name="Tran A.N."/>
            <person name="Ghedin E."/>
            <person name="Worthey E.A."/>
            <person name="Delcher A.L."/>
            <person name="Blandin G."/>
            <person name="Westenberger S.J."/>
            <person name="Caler E."/>
            <person name="Cerqueira G.C."/>
            <person name="Branche C."/>
            <person name="Haas B."/>
            <person name="Anupama A."/>
            <person name="Arner E."/>
            <person name="Aslund L."/>
            <person name="Attipoe P."/>
            <person name="Bontempi E."/>
            <person name="Bringaud F."/>
            <person name="Burton P."/>
            <person name="Cadag E."/>
            <person name="Campbell D.A."/>
            <person name="Carrington M."/>
            <person name="Crabtree J."/>
            <person name="Darban H."/>
            <person name="da Silveira J.F."/>
            <person name="de Jong P."/>
            <person name="Edwards K."/>
            <person name="Englund P.T."/>
            <person name="Fazelina G."/>
            <person name="Feldblyum T."/>
            <person name="Ferella M."/>
            <person name="Frasch A.C."/>
            <person name="Gull K."/>
            <person name="Horn D."/>
            <person name="Hou L."/>
            <person name="Huang Y."/>
            <person name="Kindlund E."/>
            <person name="Klingbeil M."/>
            <person name="Kluge S."/>
            <person name="Koo H."/>
            <person name="Lacerda D."/>
            <person name="Levin M.J."/>
            <person name="Lorenzi H."/>
            <person name="Louie T."/>
            <person name="Machado C.R."/>
            <person name="McCulloch R."/>
            <person name="McKenna A."/>
            <person name="Mizuno Y."/>
            <person name="Mottram J.C."/>
            <person name="Nelson S."/>
            <person name="Ochaya S."/>
            <person name="Osoegawa K."/>
            <person name="Pai G."/>
            <person name="Parsons M."/>
            <person name="Pentony M."/>
            <person name="Pettersson U."/>
            <person name="Pop M."/>
            <person name="Ramirez J.L."/>
            <person name="Rinta J."/>
            <person name="Robertson L."/>
            <person name="Salzberg S.L."/>
            <person name="Sanchez D.O."/>
            <person name="Seyler A."/>
            <person name="Sharma R."/>
            <person name="Shetty J."/>
            <person name="Simpson A.J."/>
            <person name="Sisk E."/>
            <person name="Tammi M.T."/>
            <person name="Tarleton R."/>
            <person name="Teixeira S."/>
            <person name="Van Aken S."/>
            <person name="Vogt C."/>
            <person name="Ward P.N."/>
            <person name="Wickstead B."/>
            <person name="Wortman J."/>
            <person name="White O."/>
            <person name="Fraser C.M."/>
            <person name="Stuart K.D."/>
            <person name="Andersson B."/>
        </authorList>
    </citation>
    <scope>NUCLEOTIDE SEQUENCE [LARGE SCALE GENOMIC DNA]</scope>
    <source>
        <strain evidence="2 3">CL Brener</strain>
    </source>
</reference>
<comment type="caution">
    <text evidence="2">The sequence shown here is derived from an EMBL/GenBank/DDBJ whole genome shotgun (WGS) entry which is preliminary data.</text>
</comment>
<dbReference type="Proteomes" id="UP000002296">
    <property type="component" value="Unassembled WGS sequence"/>
</dbReference>
<sequence length="830" mass="91264">MHGRGYCETSFFFHQFLFFLFFFACSPMWGEGAAGKSDFMPLGGKRGRNSDTTPFPQSIRGMLVFVTQALAESLTLTSGACCNTSINGVRGRRRKTRDPSLCQFEERLFNAFQRGFSSCPRKPHALLHTFSLSPSATKACAYLQRQTGPSILERGYYVVDLDHIYMEAPTFFDEAHRCWKYSTRGLRMQKKTSISRHPELLMVVLSPPETAAVREPGTMFPTLVCRSADNADGREEGIYARLCGFPPSAKFRVLSEQLQQLSLSYPNKALITEGDGWNWLMARPQSRDISCDWCRATLISSDFVTQSLFFLEWCVPEDFAWLPCLRTTVGWGSDVLGKLLRGISEHLVFAGGADSEPASKRFRAEHEEAFLDMFIPTGLDAVASSMEALEEAKREADTRFVGKIHSAVSRPRQGLVLKTLLGQLEMVEEFFSGYNLYPCDESLVNAADMNFSPPPAGAPTGRVAQLLKEWERIQKSHRCSSFPSSDTPYSRARHGDAEVELPGEDAVAPFLEMMRRHFINHGSQGGVSFRFTGDGETLLEAPCVAETTLREPPEEMVELADVAELLTALSASADIDSRVAVGDCGLDYQLPRGPLRSIMEASVTAYISLAFGAKTLAVGTAACGHDVVDSSRESDGDCRSTPSTAPLEVLGDVFFKFMNEMDGGQNERSSQLHDVLNEVMKLMCHIKADEAEAAGGCIILSPKGSGENNMDSDAAFPINSIATRVVDAARTAMRQAASGLTEVEAKSRGIRWLRHIAFLFSHASVPVAASSPICLPAPMMSNETEGDQVRRVVRGLEAHLFFLDAALCAVDEAIVRRWEDAHEALGKGIA</sequence>
<protein>
    <submittedName>
        <fullName evidence="2">Uncharacterized protein</fullName>
    </submittedName>
</protein>
<evidence type="ECO:0000256" key="1">
    <source>
        <dbReference type="SAM" id="Phobius"/>
    </source>
</evidence>
<name>Q4CW04_TRYCC</name>
<keyword evidence="1" id="KW-0472">Membrane</keyword>
<dbReference type="PROSITE" id="PS51257">
    <property type="entry name" value="PROKAR_LIPOPROTEIN"/>
    <property type="match status" value="1"/>
</dbReference>
<organism evidence="2 3">
    <name type="scientific">Trypanosoma cruzi (strain CL Brener)</name>
    <dbReference type="NCBI Taxonomy" id="353153"/>
    <lineage>
        <taxon>Eukaryota</taxon>
        <taxon>Discoba</taxon>
        <taxon>Euglenozoa</taxon>
        <taxon>Kinetoplastea</taxon>
        <taxon>Metakinetoplastina</taxon>
        <taxon>Trypanosomatida</taxon>
        <taxon>Trypanosomatidae</taxon>
        <taxon>Trypanosoma</taxon>
        <taxon>Schizotrypanum</taxon>
    </lineage>
</organism>